<dbReference type="InterPro" id="IPR008919">
    <property type="entry name" value="Retrov_capsid_N"/>
</dbReference>
<dbReference type="InterPro" id="IPR003036">
    <property type="entry name" value="Gag_P30"/>
</dbReference>
<organism evidence="2 3">
    <name type="scientific">Papio anubis</name>
    <name type="common">Olive baboon</name>
    <dbReference type="NCBI Taxonomy" id="9555"/>
    <lineage>
        <taxon>Eukaryota</taxon>
        <taxon>Metazoa</taxon>
        <taxon>Chordata</taxon>
        <taxon>Craniata</taxon>
        <taxon>Vertebrata</taxon>
        <taxon>Euteleostomi</taxon>
        <taxon>Mammalia</taxon>
        <taxon>Eutheria</taxon>
        <taxon>Euarchontoglires</taxon>
        <taxon>Primates</taxon>
        <taxon>Haplorrhini</taxon>
        <taxon>Catarrhini</taxon>
        <taxon>Cercopithecidae</taxon>
        <taxon>Cercopithecinae</taxon>
        <taxon>Papio</taxon>
    </lineage>
</organism>
<dbReference type="InterPro" id="IPR036946">
    <property type="entry name" value="G_retro_matrix_sf"/>
</dbReference>
<accession>A0A8I5R882</accession>
<keyword evidence="3" id="KW-1185">Reference proteome</keyword>
<dbReference type="Ensembl" id="ENSPANT00000061035.1">
    <property type="protein sequence ID" value="ENSPANP00000055616.1"/>
    <property type="gene ID" value="ENSPANG00000039587.1"/>
</dbReference>
<dbReference type="SUPFAM" id="SSF47943">
    <property type="entry name" value="Retrovirus capsid protein, N-terminal core domain"/>
    <property type="match status" value="1"/>
</dbReference>
<protein>
    <recommendedName>
        <fullName evidence="1">Core shell protein Gag P30 domain-containing protein</fullName>
    </recommendedName>
</protein>
<dbReference type="AlphaFoldDB" id="A0A8I5R882"/>
<dbReference type="GO" id="GO:0019068">
    <property type="term" value="P:virion assembly"/>
    <property type="evidence" value="ECO:0007669"/>
    <property type="project" value="InterPro"/>
</dbReference>
<reference evidence="2" key="3">
    <citation type="submission" date="2025-09" db="UniProtKB">
        <authorList>
            <consortium name="Ensembl"/>
        </authorList>
    </citation>
    <scope>IDENTIFICATION</scope>
</reference>
<dbReference type="Gene3D" id="1.10.150.180">
    <property type="entry name" value="Gamma-retroviral matrix domain"/>
    <property type="match status" value="1"/>
</dbReference>
<reference evidence="2" key="2">
    <citation type="submission" date="2025-08" db="UniProtKB">
        <authorList>
            <consortium name="Ensembl"/>
        </authorList>
    </citation>
    <scope>IDENTIFICATION</scope>
</reference>
<evidence type="ECO:0000313" key="3">
    <source>
        <dbReference type="Proteomes" id="UP000028761"/>
    </source>
</evidence>
<dbReference type="GeneTree" id="ENSGT01140000282623"/>
<dbReference type="SUPFAM" id="SSF47836">
    <property type="entry name" value="Retroviral matrix proteins"/>
    <property type="match status" value="1"/>
</dbReference>
<sequence length="488" mass="55560">MGNTQASTGSPLKCILSHWDQSDLQTLKKRQLISFCTTAWPQYSLSDGEKWPPQGSINYNTILQLDLFCKREGKWSEIPYVQAFFSLKENTQLCKPCNLHPTGGPFSLSPYPSLPIAPLPINDKPPLIFPAQKEISKEISKGPQKPPGYQSCPLQAVGEGEFGPTQVHVPFSLSDLKQIKADLGKFSDDPDRYTDVLQGLGQTSDLIWRDVMLLLDHTLAFNEKNVALAAAREFRDTWYLTQVNDRLTAEERDKYPTSQQAVPSMDPHWDLDSDRGDWSRKHLLTCVLQGLRRIRKKSINYSMMYTYTITQGKDENYSAFLEQLQEALRKYTPLSPDSLKGQLIRKDKFITQSATDIRRKFQKRALGPEQNLDALLNLATSVFYNRDQEEEAQKEKQDQRKAAVLVMALRQTNLSGSERTENGAGQSPSRAFYQCSLQGHFKKECPMRNKPPPRPCLLCQGNHWKANCPRVQWFSGPEAPNQMIQQQD</sequence>
<feature type="domain" description="Core shell protein Gag P30" evidence="1">
    <location>
        <begin position="174"/>
        <end position="382"/>
    </location>
</feature>
<dbReference type="OMA" id="PEHIWER"/>
<dbReference type="Gene3D" id="1.10.375.10">
    <property type="entry name" value="Human Immunodeficiency Virus Type 1 Capsid Protein"/>
    <property type="match status" value="1"/>
</dbReference>
<reference evidence="2 3" key="1">
    <citation type="submission" date="2012-03" db="EMBL/GenBank/DDBJ databases">
        <title>Whole Genome Assembly of Papio anubis.</title>
        <authorList>
            <person name="Liu Y.L."/>
            <person name="Abraham K.A."/>
            <person name="Akbar H.A."/>
            <person name="Ali S.A."/>
            <person name="Anosike U.A."/>
            <person name="Aqrawi P.A."/>
            <person name="Arias F.A."/>
            <person name="Attaway T.A."/>
            <person name="Awwad R.A."/>
            <person name="Babu C.B."/>
            <person name="Bandaranaike D.B."/>
            <person name="Battles P.B."/>
            <person name="Bell A.B."/>
            <person name="Beltran B.B."/>
            <person name="Berhane-Mersha D.B."/>
            <person name="Bess C.B."/>
            <person name="Bickham C.B."/>
            <person name="Bolden T.B."/>
            <person name="Carter K.C."/>
            <person name="Chau D.C."/>
            <person name="Chavez A.C."/>
            <person name="Clerc-Blankenburg K.C."/>
            <person name="Coyle M.C."/>
            <person name="Dao M.D."/>
            <person name="Davila M.L.D."/>
            <person name="Davy-Carroll L.D."/>
            <person name="Denson S.D."/>
            <person name="Dinh H.D."/>
            <person name="Fernandez S.F."/>
            <person name="Fernando P.F."/>
            <person name="Forbes L.F."/>
            <person name="Francis C.F."/>
            <person name="Francisco L.F."/>
            <person name="Fu Q.F."/>
            <person name="Garcia-Iii R.G."/>
            <person name="Garrett T.G."/>
            <person name="Gross S.G."/>
            <person name="Gubbala S.G."/>
            <person name="Hirani K.H."/>
            <person name="Hogues M.H."/>
            <person name="Hollins B.H."/>
            <person name="Jackson L.J."/>
            <person name="Javaid M.J."/>
            <person name="Jhangiani S.J."/>
            <person name="Johnson A.J."/>
            <person name="Johnson B.J."/>
            <person name="Jones J.J."/>
            <person name="Joshi V.J."/>
            <person name="Kalu J.K."/>
            <person name="Khan N.K."/>
            <person name="Korchina V.K."/>
            <person name="Kovar C.K."/>
            <person name="Lago L.L."/>
            <person name="Lara F.L."/>
            <person name="Le T.-K.L."/>
            <person name="Lee S.L."/>
            <person name="Legall-Iii F.L."/>
            <person name="Lemon S.L."/>
            <person name="Liu J.L."/>
            <person name="Liu Y.-S.L."/>
            <person name="Liyanage D.L."/>
            <person name="Lopez J.L."/>
            <person name="Lorensuhewa L.L."/>
            <person name="Mata R.M."/>
            <person name="Mathew T.M."/>
            <person name="Mercado C.M."/>
            <person name="Mercado I.M."/>
            <person name="Morales K.M."/>
            <person name="Morgan M.M."/>
            <person name="Munidasa M.M."/>
            <person name="Ngo D.N."/>
            <person name="Nguyen L.N."/>
            <person name="Nguyen T.N."/>
            <person name="Nguyen N.N."/>
            <person name="Obregon M.O."/>
            <person name="Okwuonu G.O."/>
            <person name="Ongeri F.O."/>
            <person name="Onwere C.O."/>
            <person name="Osifeso I.O."/>
            <person name="Parra A.P."/>
            <person name="Patil S.P."/>
            <person name="Perez A.P."/>
            <person name="Perez Y.P."/>
            <person name="Pham C.P."/>
            <person name="Pu L.-L.P."/>
            <person name="Puazo M.P."/>
            <person name="Quiroz J.Q."/>
            <person name="Rouhana J.R."/>
            <person name="Ruiz M.R."/>
            <person name="Ruiz S.-J.R."/>
            <person name="Saada N.S."/>
            <person name="Santibanez J.S."/>
            <person name="Scheel M.S."/>
            <person name="Schneider B.S."/>
            <person name="Simmons D.S."/>
            <person name="Sisson I.S."/>
            <person name="Tang L.-Y.T."/>
            <person name="Thornton R.T."/>
            <person name="Tisius J.T."/>
            <person name="Toledanes G.T."/>
            <person name="Trejos Z.T."/>
            <person name="Usmani K.U."/>
            <person name="Varghese R.V."/>
            <person name="Vattathil S.V."/>
            <person name="Vee V.V."/>
            <person name="Walker D.W."/>
            <person name="Weissenberger G.W."/>
            <person name="White C.W."/>
            <person name="Williams A.W."/>
            <person name="Woodworth J.W."/>
            <person name="Wright R.W."/>
            <person name="Zhu Y.Z."/>
            <person name="Han Y.H."/>
            <person name="Newsham I.N."/>
            <person name="Nazareth L.N."/>
            <person name="Worley K.W."/>
            <person name="Muzny D.M."/>
            <person name="Rogers J.R."/>
            <person name="Gibbs R.G."/>
        </authorList>
    </citation>
    <scope>NUCLEOTIDE SEQUENCE [LARGE SCALE GENOMIC DNA]</scope>
</reference>
<name>A0A8I5R882_PAPAN</name>
<dbReference type="InterPro" id="IPR010999">
    <property type="entry name" value="Retrovr_matrix"/>
</dbReference>
<evidence type="ECO:0000313" key="2">
    <source>
        <dbReference type="Ensembl" id="ENSPANP00000055616.1"/>
    </source>
</evidence>
<dbReference type="Gene3D" id="4.10.60.10">
    <property type="entry name" value="Zinc finger, CCHC-type"/>
    <property type="match status" value="1"/>
</dbReference>
<evidence type="ECO:0000259" key="1">
    <source>
        <dbReference type="Pfam" id="PF02093"/>
    </source>
</evidence>
<dbReference type="InterPro" id="IPR050462">
    <property type="entry name" value="Retroviral_Gag-Pol_poly"/>
</dbReference>
<proteinExistence type="predicted"/>
<dbReference type="Proteomes" id="UP000028761">
    <property type="component" value="Chromosome 16"/>
</dbReference>
<dbReference type="PANTHER" id="PTHR33166">
    <property type="entry name" value="GAG_P30 DOMAIN-CONTAINING PROTEIN"/>
    <property type="match status" value="1"/>
</dbReference>
<dbReference type="Pfam" id="PF02093">
    <property type="entry name" value="Gag_p30"/>
    <property type="match status" value="1"/>
</dbReference>